<keyword evidence="8" id="KW-1185">Reference proteome</keyword>
<dbReference type="PANTHER" id="PTHR21294">
    <property type="entry name" value="ELECTRON TRANSFER FLAVOPROTEIN BETA-SUBUNIT"/>
    <property type="match status" value="1"/>
</dbReference>
<evidence type="ECO:0000313" key="7">
    <source>
        <dbReference type="EMBL" id="UVW33994.1"/>
    </source>
</evidence>
<dbReference type="SMART" id="SM00893">
    <property type="entry name" value="ETF"/>
    <property type="match status" value="1"/>
</dbReference>
<dbReference type="CDD" id="cd01714">
    <property type="entry name" value="ETF_beta"/>
    <property type="match status" value="1"/>
</dbReference>
<dbReference type="InterPro" id="IPR033948">
    <property type="entry name" value="ETF_beta_N"/>
</dbReference>
<feature type="domain" description="Electron transfer flavoprotein alpha/beta-subunit N-terminal" evidence="6">
    <location>
        <begin position="23"/>
        <end position="211"/>
    </location>
</feature>
<evidence type="ECO:0000256" key="3">
    <source>
        <dbReference type="ARBA" id="ARBA00022448"/>
    </source>
</evidence>
<comment type="similarity">
    <text evidence="1">Belongs to the ETF beta-subunit/FixA family.</text>
</comment>
<keyword evidence="3" id="KW-0813">Transport</keyword>
<dbReference type="PROSITE" id="PS01065">
    <property type="entry name" value="ETF_BETA"/>
    <property type="match status" value="1"/>
</dbReference>
<dbReference type="PANTHER" id="PTHR21294:SF8">
    <property type="entry name" value="ELECTRON TRANSFER FLAVOPROTEIN SUBUNIT BETA"/>
    <property type="match status" value="1"/>
</dbReference>
<name>A0ABY5TLD5_9GAMM</name>
<evidence type="ECO:0000256" key="1">
    <source>
        <dbReference type="ARBA" id="ARBA00007557"/>
    </source>
</evidence>
<gene>
    <name evidence="7" type="ORF">NYF23_08075</name>
</gene>
<evidence type="ECO:0000259" key="6">
    <source>
        <dbReference type="SMART" id="SM00893"/>
    </source>
</evidence>
<dbReference type="Gene3D" id="3.40.50.620">
    <property type="entry name" value="HUPs"/>
    <property type="match status" value="1"/>
</dbReference>
<keyword evidence="4" id="KW-0249">Electron transport</keyword>
<evidence type="ECO:0000256" key="4">
    <source>
        <dbReference type="ARBA" id="ARBA00022982"/>
    </source>
</evidence>
<organism evidence="7 8">
    <name type="scientific">SAR92 clade bacterium H455</name>
    <dbReference type="NCBI Taxonomy" id="2974818"/>
    <lineage>
        <taxon>Bacteria</taxon>
        <taxon>Pseudomonadati</taxon>
        <taxon>Pseudomonadota</taxon>
        <taxon>Gammaproteobacteria</taxon>
        <taxon>Cellvibrionales</taxon>
        <taxon>Porticoccaceae</taxon>
        <taxon>SAR92 clade</taxon>
    </lineage>
</organism>
<evidence type="ECO:0000256" key="5">
    <source>
        <dbReference type="ARBA" id="ARBA00042002"/>
    </source>
</evidence>
<sequence>MKVLVAVKRVVDYNVKVRPKSDGSDVDLANVKMSINPFCEIAVEEAVRLAEKGIATEVIAVSVGPKQCQEQLRTALALGADRAILVETDESLEPLAIAKCLKAVCDAESPDLILMGKQAIDGDNNQTGQMLSALLDCAQATFASELSLDDGKAVVIREVDGGLQTLELSLPAVVTSDLRLNEPRYASLPNIMKAKRKPLDVKTPDDLAVSIAPRVTLLGVELPAERQAGIKVEDVAMLVDKLKNEAKVIS</sequence>
<proteinExistence type="inferred from homology"/>
<dbReference type="PIRSF" id="PIRSF000090">
    <property type="entry name" value="Beta-ETF"/>
    <property type="match status" value="1"/>
</dbReference>
<evidence type="ECO:0000256" key="2">
    <source>
        <dbReference type="ARBA" id="ARBA00016797"/>
    </source>
</evidence>
<dbReference type="Pfam" id="PF01012">
    <property type="entry name" value="ETF"/>
    <property type="match status" value="1"/>
</dbReference>
<dbReference type="InterPro" id="IPR014729">
    <property type="entry name" value="Rossmann-like_a/b/a_fold"/>
</dbReference>
<evidence type="ECO:0000313" key="8">
    <source>
        <dbReference type="Proteomes" id="UP001059934"/>
    </source>
</evidence>
<dbReference type="InterPro" id="IPR012255">
    <property type="entry name" value="ETF_b"/>
</dbReference>
<protein>
    <recommendedName>
        <fullName evidence="2">Electron transfer flavoprotein subunit beta</fullName>
    </recommendedName>
    <alternativeName>
        <fullName evidence="5">Electron transfer flavoprotein small subunit</fullName>
    </alternativeName>
</protein>
<dbReference type="EMBL" id="CP103416">
    <property type="protein sequence ID" value="UVW33994.1"/>
    <property type="molecule type" value="Genomic_DNA"/>
</dbReference>
<dbReference type="InterPro" id="IPR000049">
    <property type="entry name" value="ET-Flavoprotein_bsu_CS"/>
</dbReference>
<dbReference type="SUPFAM" id="SSF52402">
    <property type="entry name" value="Adenine nucleotide alpha hydrolases-like"/>
    <property type="match status" value="1"/>
</dbReference>
<reference evidence="7" key="1">
    <citation type="submission" date="2022-08" db="EMBL/GenBank/DDBJ databases">
        <title>Catabolic pathway analysis in culturable SAR92 clade bacteria reveals their overlooked roles in DMSP degradation in coastal seas.</title>
        <authorList>
            <person name="He X."/>
            <person name="Zhang X."/>
            <person name="Zhang Y."/>
        </authorList>
    </citation>
    <scope>NUCLEOTIDE SEQUENCE</scope>
    <source>
        <strain evidence="7">H455</strain>
    </source>
</reference>
<accession>A0ABY5TLD5</accession>
<dbReference type="InterPro" id="IPR014730">
    <property type="entry name" value="ETF_a/b_N"/>
</dbReference>
<dbReference type="Proteomes" id="UP001059934">
    <property type="component" value="Chromosome"/>
</dbReference>